<dbReference type="AlphaFoldDB" id="A0A162J0E5"/>
<dbReference type="PATRIC" id="fig|1671680.3.peg.2670"/>
<organism evidence="5 7">
    <name type="scientific">Rathayibacter tanaceti</name>
    <dbReference type="NCBI Taxonomy" id="1671680"/>
    <lineage>
        <taxon>Bacteria</taxon>
        <taxon>Bacillati</taxon>
        <taxon>Actinomycetota</taxon>
        <taxon>Actinomycetes</taxon>
        <taxon>Micrococcales</taxon>
        <taxon>Microbacteriaceae</taxon>
        <taxon>Rathayibacter</taxon>
    </lineage>
</organism>
<evidence type="ECO:0000313" key="8">
    <source>
        <dbReference type="Proteomes" id="UP000465031"/>
    </source>
</evidence>
<dbReference type="Proteomes" id="UP000465031">
    <property type="component" value="Chromosome"/>
</dbReference>
<accession>A0A162J0E5</accession>
<keyword evidence="7" id="KW-1185">Reference proteome</keyword>
<dbReference type="EMBL" id="LIIN01000103">
    <property type="protein sequence ID" value="KZX20387.1"/>
    <property type="molecule type" value="Genomic_DNA"/>
</dbReference>
<reference evidence="8" key="2">
    <citation type="submission" date="2019-12" db="EMBL/GenBank/DDBJ databases">
        <title>Complete and draft genome sequences of new strains and members of some known species of the genus Rathayibacter isolated from plants.</title>
        <authorList>
            <person name="Tarlachkov S.V."/>
            <person name="Starodumova I.P."/>
            <person name="Dorofeeva L.V."/>
            <person name="Prisyazhnaya N.V."/>
            <person name="Leyn S."/>
            <person name="Zlamal J."/>
            <person name="Elan M."/>
            <person name="Osterman A.L."/>
            <person name="Nadler S."/>
            <person name="Subbotin S.A."/>
            <person name="Evtushenko L.I."/>
        </authorList>
    </citation>
    <scope>NUCLEOTIDE SEQUENCE [LARGE SCALE GENOMIC DNA]</scope>
    <source>
        <strain evidence="8">VKM Ac-2761</strain>
    </source>
</reference>
<dbReference type="RefSeq" id="WP_158286088.1">
    <property type="nucleotide sequence ID" value="NZ_CP047186.1"/>
</dbReference>
<dbReference type="Pfam" id="PF13359">
    <property type="entry name" value="DDE_Tnp_4"/>
    <property type="match status" value="1"/>
</dbReference>
<dbReference type="EMBL" id="CP047186">
    <property type="protein sequence ID" value="QHC54830.1"/>
    <property type="molecule type" value="Genomic_DNA"/>
</dbReference>
<protein>
    <recommendedName>
        <fullName evidence="4">DDE Tnp4 domain-containing protein</fullName>
    </recommendedName>
</protein>
<evidence type="ECO:0000256" key="3">
    <source>
        <dbReference type="SAM" id="MobiDB-lite"/>
    </source>
</evidence>
<reference evidence="5 7" key="1">
    <citation type="submission" date="2015-08" db="EMBL/GenBank/DDBJ databases">
        <title>Draft Genome Sequence of Rathayibacter sp. Strain VKM Ac-2596 Isolated from Leaf Gall Induced by Plant-Parasitic Nematodes.</title>
        <authorList>
            <person name="Vasilenko O.V."/>
            <person name="Starodumova I.P."/>
            <person name="Tarlachkov S.V."/>
            <person name="Dorofeeva L.V."/>
            <person name="Evtushenko L.I."/>
        </authorList>
    </citation>
    <scope>NUCLEOTIDE SEQUENCE [LARGE SCALE GENOMIC DNA]</scope>
    <source>
        <strain evidence="5 7">VKM Ac-2596</strain>
    </source>
</reference>
<feature type="region of interest" description="Disordered" evidence="3">
    <location>
        <begin position="50"/>
        <end position="79"/>
    </location>
</feature>
<evidence type="ECO:0000256" key="1">
    <source>
        <dbReference type="ARBA" id="ARBA00001968"/>
    </source>
</evidence>
<reference evidence="6" key="3">
    <citation type="submission" date="2019-12" db="EMBL/GenBank/DDBJ databases">
        <title>Complete and Draft Genome Sequences of New Strains and Members of Some Known Species of the Genus Rathayibacter isolated from Plants.</title>
        <authorList>
            <person name="Tarlachkov S.V."/>
            <person name="Starodumova I.P."/>
            <person name="Dorofeeva L.V."/>
            <person name="Prisyazhnaya N.V."/>
            <person name="Leyn S.A."/>
            <person name="Zlamal J.E."/>
            <person name="Elane M.L."/>
            <person name="Osterman A.L."/>
            <person name="Nadler S.A."/>
            <person name="Subbotin S.A."/>
            <person name="Evtushenko L.I."/>
        </authorList>
    </citation>
    <scope>NUCLEOTIDE SEQUENCE</scope>
    <source>
        <strain evidence="6">VKM Ac-2761</strain>
    </source>
</reference>
<keyword evidence="2" id="KW-0479">Metal-binding</keyword>
<evidence type="ECO:0000256" key="2">
    <source>
        <dbReference type="ARBA" id="ARBA00022723"/>
    </source>
</evidence>
<sequence length="120" mass="13079">MQRAADLDGSLLAASDPIAGARHDRAALALCGGEPILDDADWIADPGCIGTTATTPRRRSRGSTLDENTKKSNGEISRTRSAVERCISHFKNWKIIATGYRGRLTEIPAITKLKLYRLGW</sequence>
<dbReference type="InterPro" id="IPR027806">
    <property type="entry name" value="HARBI1_dom"/>
</dbReference>
<feature type="compositionally biased region" description="Basic and acidic residues" evidence="3">
    <location>
        <begin position="67"/>
        <end position="79"/>
    </location>
</feature>
<evidence type="ECO:0000313" key="7">
    <source>
        <dbReference type="Proteomes" id="UP000076717"/>
    </source>
</evidence>
<dbReference type="Proteomes" id="UP000076717">
    <property type="component" value="Unassembled WGS sequence"/>
</dbReference>
<comment type="cofactor">
    <cofactor evidence="1">
        <name>a divalent metal cation</name>
        <dbReference type="ChEBI" id="CHEBI:60240"/>
    </cofactor>
</comment>
<evidence type="ECO:0000259" key="4">
    <source>
        <dbReference type="Pfam" id="PF13359"/>
    </source>
</evidence>
<evidence type="ECO:0000313" key="5">
    <source>
        <dbReference type="EMBL" id="KZX20387.1"/>
    </source>
</evidence>
<dbReference type="GO" id="GO:0046872">
    <property type="term" value="F:metal ion binding"/>
    <property type="evidence" value="ECO:0007669"/>
    <property type="project" value="UniProtKB-KW"/>
</dbReference>
<dbReference type="KEGG" id="rte:GSU10_03670"/>
<gene>
    <name evidence="5" type="ORF">ACH61_02493</name>
    <name evidence="6" type="ORF">GSU10_03670</name>
</gene>
<name>A0A162J0E5_9MICO</name>
<proteinExistence type="predicted"/>
<evidence type="ECO:0000313" key="6">
    <source>
        <dbReference type="EMBL" id="QHC54830.1"/>
    </source>
</evidence>
<feature type="domain" description="DDE Tnp4" evidence="4">
    <location>
        <begin position="2"/>
        <end position="110"/>
    </location>
</feature>
<dbReference type="OrthoDB" id="5124154at2"/>